<gene>
    <name evidence="2" type="ORF">LSH36_237g04008</name>
</gene>
<name>A0AAD9JN71_9ANNE</name>
<reference evidence="2" key="1">
    <citation type="journal article" date="2023" name="Mol. Biol. Evol.">
        <title>Third-Generation Sequencing Reveals the Adaptive Role of the Epigenome in Three Deep-Sea Polychaetes.</title>
        <authorList>
            <person name="Perez M."/>
            <person name="Aroh O."/>
            <person name="Sun Y."/>
            <person name="Lan Y."/>
            <person name="Juniper S.K."/>
            <person name="Young C.R."/>
            <person name="Angers B."/>
            <person name="Qian P.Y."/>
        </authorList>
    </citation>
    <scope>NUCLEOTIDE SEQUENCE</scope>
    <source>
        <strain evidence="2">P08H-3</strain>
    </source>
</reference>
<proteinExistence type="predicted"/>
<evidence type="ECO:0000313" key="2">
    <source>
        <dbReference type="EMBL" id="KAK2155548.1"/>
    </source>
</evidence>
<protein>
    <submittedName>
        <fullName evidence="2">Uncharacterized protein</fullName>
    </submittedName>
</protein>
<dbReference type="Proteomes" id="UP001208570">
    <property type="component" value="Unassembled WGS sequence"/>
</dbReference>
<feature type="region of interest" description="Disordered" evidence="1">
    <location>
        <begin position="168"/>
        <end position="199"/>
    </location>
</feature>
<evidence type="ECO:0000256" key="1">
    <source>
        <dbReference type="SAM" id="MobiDB-lite"/>
    </source>
</evidence>
<dbReference type="EMBL" id="JAODUP010000237">
    <property type="protein sequence ID" value="KAK2155548.1"/>
    <property type="molecule type" value="Genomic_DNA"/>
</dbReference>
<keyword evidence="3" id="KW-1185">Reference proteome</keyword>
<sequence length="223" mass="24889">MACTNRDLTETCDHASGNKIPGVEAMFEGLEISDASSSAVGEQKDVDSVHSMWDPEEVTEHSVSEISQRKEQSHDVFCDEIRVAFVKPIDEQQITNNDSDTGSPRDVVTVVKYTKQCEHNQVVTVEELDDENNETISGDESLLGSVDAVSLPTAGIAWDVEFVKTDNPKKCQARTPHPPRSVKKKTSSDSSFVYLPPRNEATPESMSLRKVLDMKRWYEFACY</sequence>
<accession>A0AAD9JN71</accession>
<organism evidence="2 3">
    <name type="scientific">Paralvinella palmiformis</name>
    <dbReference type="NCBI Taxonomy" id="53620"/>
    <lineage>
        <taxon>Eukaryota</taxon>
        <taxon>Metazoa</taxon>
        <taxon>Spiralia</taxon>
        <taxon>Lophotrochozoa</taxon>
        <taxon>Annelida</taxon>
        <taxon>Polychaeta</taxon>
        <taxon>Sedentaria</taxon>
        <taxon>Canalipalpata</taxon>
        <taxon>Terebellida</taxon>
        <taxon>Terebelliformia</taxon>
        <taxon>Alvinellidae</taxon>
        <taxon>Paralvinella</taxon>
    </lineage>
</organism>
<dbReference type="AlphaFoldDB" id="A0AAD9JN71"/>
<evidence type="ECO:0000313" key="3">
    <source>
        <dbReference type="Proteomes" id="UP001208570"/>
    </source>
</evidence>
<comment type="caution">
    <text evidence="2">The sequence shown here is derived from an EMBL/GenBank/DDBJ whole genome shotgun (WGS) entry which is preliminary data.</text>
</comment>